<evidence type="ECO:0000256" key="3">
    <source>
        <dbReference type="ARBA" id="ARBA00021315"/>
    </source>
</evidence>
<dbReference type="InterPro" id="IPR038729">
    <property type="entry name" value="Rad50/SbcC_AAA"/>
</dbReference>
<dbReference type="FunFam" id="3.40.50.300:FF:000319">
    <property type="entry name" value="DNA repair protein RecN"/>
    <property type="match status" value="1"/>
</dbReference>
<dbReference type="InterPro" id="IPR004604">
    <property type="entry name" value="DNA_recomb/repair_RecN"/>
</dbReference>
<evidence type="ECO:0000256" key="9">
    <source>
        <dbReference type="SAM" id="Coils"/>
    </source>
</evidence>
<dbReference type="SUPFAM" id="SSF52540">
    <property type="entry name" value="P-loop containing nucleoside triphosphate hydrolases"/>
    <property type="match status" value="2"/>
</dbReference>
<sequence>MLRLLRIANFAIIDSLEVEFGPGLNALTGETGAGKSIIFEALHLTLGGRASAEAVRAGAGEAVVETLFELPETPGGRAARKVLEEAGVEVGPGRELFVRRRVAPDGRSRIYLNGVLGTAATLAAAGERLVNIHGQHAHQTLLRPSTHLGLLDEFAGLGDEINKLEEAVRALRETERALAQHGQGARERAQRAEALRFQAEELERARLSPGEREAIEAELPRLRNAERRGTLAGELHQKLYEAEGSVFERLGEVRRGLERLAELDPARAKWEEEAASLLAQVESLSEGLRAYAEGAEGDPARLEALEARRALLRELRRKYGGGEAECLAFLARAREELASLAEEAGGEARLQAGRDRLRAEAGRLARAVSDARRKAAKKLDKSMAGALAELGLKGAVFETRLGHAPDPEGFLEIGGQKARLRPEGADEGEFFFSPNPGEPPRPLARVASGGELSRLMLA</sequence>
<feature type="coiled-coil region" evidence="9">
    <location>
        <begin position="154"/>
        <end position="205"/>
    </location>
</feature>
<evidence type="ECO:0000256" key="2">
    <source>
        <dbReference type="ARBA" id="ARBA00009441"/>
    </source>
</evidence>
<dbReference type="PANTHER" id="PTHR11059">
    <property type="entry name" value="DNA REPAIR PROTEIN RECN"/>
    <property type="match status" value="1"/>
</dbReference>
<dbReference type="Pfam" id="PF13476">
    <property type="entry name" value="AAA_23"/>
    <property type="match status" value="1"/>
</dbReference>
<dbReference type="Gene3D" id="3.40.50.300">
    <property type="entry name" value="P-loop containing nucleotide triphosphate hydrolases"/>
    <property type="match status" value="2"/>
</dbReference>
<evidence type="ECO:0000259" key="10">
    <source>
        <dbReference type="Pfam" id="PF13476"/>
    </source>
</evidence>
<evidence type="ECO:0000313" key="11">
    <source>
        <dbReference type="EMBL" id="MBI4251131.1"/>
    </source>
</evidence>
<keyword evidence="9" id="KW-0175">Coiled coil</keyword>
<dbReference type="GO" id="GO:0043590">
    <property type="term" value="C:bacterial nucleoid"/>
    <property type="evidence" value="ECO:0007669"/>
    <property type="project" value="TreeGrafter"/>
</dbReference>
<dbReference type="PANTHER" id="PTHR11059:SF0">
    <property type="entry name" value="DNA REPAIR PROTEIN RECN"/>
    <property type="match status" value="1"/>
</dbReference>
<comment type="function">
    <text evidence="1">May be involved in recombinational repair of damaged DNA.</text>
</comment>
<protein>
    <recommendedName>
        <fullName evidence="3">DNA repair protein RecN</fullName>
    </recommendedName>
    <alternativeName>
        <fullName evidence="8">Recombination protein N</fullName>
    </alternativeName>
</protein>
<evidence type="ECO:0000313" key="12">
    <source>
        <dbReference type="Proteomes" id="UP000752292"/>
    </source>
</evidence>
<keyword evidence="7" id="KW-0234">DNA repair</keyword>
<organism evidence="11 12">
    <name type="scientific">Tectimicrobiota bacterium</name>
    <dbReference type="NCBI Taxonomy" id="2528274"/>
    <lineage>
        <taxon>Bacteria</taxon>
        <taxon>Pseudomonadati</taxon>
        <taxon>Nitrospinota/Tectimicrobiota group</taxon>
        <taxon>Candidatus Tectimicrobiota</taxon>
    </lineage>
</organism>
<dbReference type="GO" id="GO:0005524">
    <property type="term" value="F:ATP binding"/>
    <property type="evidence" value="ECO:0007669"/>
    <property type="project" value="UniProtKB-KW"/>
</dbReference>
<dbReference type="Proteomes" id="UP000752292">
    <property type="component" value="Unassembled WGS sequence"/>
</dbReference>
<keyword evidence="4" id="KW-0547">Nucleotide-binding</keyword>
<evidence type="ECO:0000256" key="5">
    <source>
        <dbReference type="ARBA" id="ARBA00022763"/>
    </source>
</evidence>
<dbReference type="InterPro" id="IPR027417">
    <property type="entry name" value="P-loop_NTPase"/>
</dbReference>
<dbReference type="GO" id="GO:0006310">
    <property type="term" value="P:DNA recombination"/>
    <property type="evidence" value="ECO:0007669"/>
    <property type="project" value="InterPro"/>
</dbReference>
<feature type="domain" description="Rad50/SbcC-type AAA" evidence="10">
    <location>
        <begin position="5"/>
        <end position="54"/>
    </location>
</feature>
<gene>
    <name evidence="11" type="ORF">HY618_01620</name>
</gene>
<dbReference type="AlphaFoldDB" id="A0A932ZTN6"/>
<name>A0A932ZTN6_UNCTE</name>
<accession>A0A932ZTN6</accession>
<comment type="similarity">
    <text evidence="2">Belongs to the RecN family.</text>
</comment>
<dbReference type="GO" id="GO:0009432">
    <property type="term" value="P:SOS response"/>
    <property type="evidence" value="ECO:0007669"/>
    <property type="project" value="TreeGrafter"/>
</dbReference>
<dbReference type="EMBL" id="JACQRX010000072">
    <property type="protein sequence ID" value="MBI4251131.1"/>
    <property type="molecule type" value="Genomic_DNA"/>
</dbReference>
<evidence type="ECO:0000256" key="7">
    <source>
        <dbReference type="ARBA" id="ARBA00023204"/>
    </source>
</evidence>
<comment type="caution">
    <text evidence="11">The sequence shown here is derived from an EMBL/GenBank/DDBJ whole genome shotgun (WGS) entry which is preliminary data.</text>
</comment>
<feature type="non-terminal residue" evidence="11">
    <location>
        <position position="458"/>
    </location>
</feature>
<reference evidence="11" key="1">
    <citation type="submission" date="2020-07" db="EMBL/GenBank/DDBJ databases">
        <title>Huge and variable diversity of episymbiotic CPR bacteria and DPANN archaea in groundwater ecosystems.</title>
        <authorList>
            <person name="He C.Y."/>
            <person name="Keren R."/>
            <person name="Whittaker M."/>
            <person name="Farag I.F."/>
            <person name="Doudna J."/>
            <person name="Cate J.H.D."/>
            <person name="Banfield J.F."/>
        </authorList>
    </citation>
    <scope>NUCLEOTIDE SEQUENCE</scope>
    <source>
        <strain evidence="11">NC_groundwater_1370_Ag_S-0.2um_69_93</strain>
    </source>
</reference>
<evidence type="ECO:0000256" key="8">
    <source>
        <dbReference type="ARBA" id="ARBA00033408"/>
    </source>
</evidence>
<keyword evidence="6" id="KW-0067">ATP-binding</keyword>
<keyword evidence="5" id="KW-0227">DNA damage</keyword>
<proteinExistence type="inferred from homology"/>
<evidence type="ECO:0000256" key="4">
    <source>
        <dbReference type="ARBA" id="ARBA00022741"/>
    </source>
</evidence>
<dbReference type="GO" id="GO:0016887">
    <property type="term" value="F:ATP hydrolysis activity"/>
    <property type="evidence" value="ECO:0007669"/>
    <property type="project" value="InterPro"/>
</dbReference>
<evidence type="ECO:0000256" key="1">
    <source>
        <dbReference type="ARBA" id="ARBA00003618"/>
    </source>
</evidence>
<dbReference type="GO" id="GO:0006302">
    <property type="term" value="P:double-strand break repair"/>
    <property type="evidence" value="ECO:0007669"/>
    <property type="project" value="InterPro"/>
</dbReference>
<evidence type="ECO:0000256" key="6">
    <source>
        <dbReference type="ARBA" id="ARBA00022840"/>
    </source>
</evidence>
<dbReference type="CDD" id="cd03241">
    <property type="entry name" value="ABC_RecN"/>
    <property type="match status" value="1"/>
</dbReference>